<name>A0ABR2N145_9ASPA</name>
<keyword evidence="3" id="KW-1185">Reference proteome</keyword>
<dbReference type="Proteomes" id="UP001412067">
    <property type="component" value="Unassembled WGS sequence"/>
</dbReference>
<accession>A0ABR2N145</accession>
<evidence type="ECO:0008006" key="4">
    <source>
        <dbReference type="Google" id="ProtNLM"/>
    </source>
</evidence>
<feature type="compositionally biased region" description="Basic residues" evidence="1">
    <location>
        <begin position="13"/>
        <end position="26"/>
    </location>
</feature>
<comment type="caution">
    <text evidence="2">The sequence shown here is derived from an EMBL/GenBank/DDBJ whole genome shotgun (WGS) entry which is preliminary data.</text>
</comment>
<dbReference type="PANTHER" id="PTHR10302">
    <property type="entry name" value="SINGLE-STRANDED DNA-BINDING PROTEIN"/>
    <property type="match status" value="1"/>
</dbReference>
<evidence type="ECO:0000313" key="2">
    <source>
        <dbReference type="EMBL" id="KAK8968873.1"/>
    </source>
</evidence>
<gene>
    <name evidence="2" type="ORF">KSP40_PGU004580</name>
</gene>
<protein>
    <recommendedName>
        <fullName evidence="4">Protein OSB1, mitochondrial</fullName>
    </recommendedName>
</protein>
<sequence length="261" mass="31055">MAQEAPTEAQQIWRRKKRRRRPWRSRRRRNSRFFGSDWIGLCRRRADRMLHGRTATTSFSATDGDYEAALHPHRESRRRLRRTILSGKERTMEDESRSGSVCLRMKGELAQISLQHLKPNDFIYVSGILASHQKFDASGEMQISYMVYVQDLNYVTRPAEPHRMPRPANLPEEMVGESGPIREKSHLDRMHLWQLFFASPNEWWDNRLEKRNPNFPDFKHKDTRECLWLSPDDPPWIRRHLEQYDASIRGGRSKRDANVLF</sequence>
<dbReference type="InterPro" id="IPR011344">
    <property type="entry name" value="ssDNA-bd"/>
</dbReference>
<organism evidence="2 3">
    <name type="scientific">Platanthera guangdongensis</name>
    <dbReference type="NCBI Taxonomy" id="2320717"/>
    <lineage>
        <taxon>Eukaryota</taxon>
        <taxon>Viridiplantae</taxon>
        <taxon>Streptophyta</taxon>
        <taxon>Embryophyta</taxon>
        <taxon>Tracheophyta</taxon>
        <taxon>Spermatophyta</taxon>
        <taxon>Magnoliopsida</taxon>
        <taxon>Liliopsida</taxon>
        <taxon>Asparagales</taxon>
        <taxon>Orchidaceae</taxon>
        <taxon>Orchidoideae</taxon>
        <taxon>Orchideae</taxon>
        <taxon>Orchidinae</taxon>
        <taxon>Platanthera</taxon>
    </lineage>
</organism>
<evidence type="ECO:0000256" key="1">
    <source>
        <dbReference type="SAM" id="MobiDB-lite"/>
    </source>
</evidence>
<dbReference type="PANTHER" id="PTHR10302:SF18">
    <property type="entry name" value="PROTEIN OSB1, MITOCHONDRIAL"/>
    <property type="match status" value="1"/>
</dbReference>
<feature type="region of interest" description="Disordered" evidence="1">
    <location>
        <begin position="1"/>
        <end position="26"/>
    </location>
</feature>
<evidence type="ECO:0000313" key="3">
    <source>
        <dbReference type="Proteomes" id="UP001412067"/>
    </source>
</evidence>
<dbReference type="EMBL" id="JBBWWR010000003">
    <property type="protein sequence ID" value="KAK8968873.1"/>
    <property type="molecule type" value="Genomic_DNA"/>
</dbReference>
<reference evidence="2 3" key="1">
    <citation type="journal article" date="2022" name="Nat. Plants">
        <title>Genomes of leafy and leafless Platanthera orchids illuminate the evolution of mycoheterotrophy.</title>
        <authorList>
            <person name="Li M.H."/>
            <person name="Liu K.W."/>
            <person name="Li Z."/>
            <person name="Lu H.C."/>
            <person name="Ye Q.L."/>
            <person name="Zhang D."/>
            <person name="Wang J.Y."/>
            <person name="Li Y.F."/>
            <person name="Zhong Z.M."/>
            <person name="Liu X."/>
            <person name="Yu X."/>
            <person name="Liu D.K."/>
            <person name="Tu X.D."/>
            <person name="Liu B."/>
            <person name="Hao Y."/>
            <person name="Liao X.Y."/>
            <person name="Jiang Y.T."/>
            <person name="Sun W.H."/>
            <person name="Chen J."/>
            <person name="Chen Y.Q."/>
            <person name="Ai Y."/>
            <person name="Zhai J.W."/>
            <person name="Wu S.S."/>
            <person name="Zhou Z."/>
            <person name="Hsiao Y.Y."/>
            <person name="Wu W.L."/>
            <person name="Chen Y.Y."/>
            <person name="Lin Y.F."/>
            <person name="Hsu J.L."/>
            <person name="Li C.Y."/>
            <person name="Wang Z.W."/>
            <person name="Zhao X."/>
            <person name="Zhong W.Y."/>
            <person name="Ma X.K."/>
            <person name="Ma L."/>
            <person name="Huang J."/>
            <person name="Chen G.Z."/>
            <person name="Huang M.Z."/>
            <person name="Huang L."/>
            <person name="Peng D.H."/>
            <person name="Luo Y.B."/>
            <person name="Zou S.Q."/>
            <person name="Chen S.P."/>
            <person name="Lan S."/>
            <person name="Tsai W.C."/>
            <person name="Van de Peer Y."/>
            <person name="Liu Z.J."/>
        </authorList>
    </citation>
    <scope>NUCLEOTIDE SEQUENCE [LARGE SCALE GENOMIC DNA]</scope>
    <source>
        <strain evidence="2">Lor288</strain>
    </source>
</reference>
<proteinExistence type="predicted"/>